<sequence length="129" mass="13743">MFDHLSLPVTDIPRARRFYDAVLGALAIPRVWAEDRALGYGSRDTGAAYLTLRLAAAVSPPAAHTAFRAPSRDAVAAFHEAGLAQGGRCDGPPGPRPHYGPSYYAAFLLDPDGNRIEAVHRDAHRAGPG</sequence>
<reference evidence="2 3" key="1">
    <citation type="submission" date="2016-10" db="EMBL/GenBank/DDBJ databases">
        <authorList>
            <person name="de Groot N.N."/>
        </authorList>
    </citation>
    <scope>NUCLEOTIDE SEQUENCE [LARGE SCALE GENOMIC DNA]</scope>
    <source>
        <strain evidence="2 3">DSM 19981</strain>
    </source>
</reference>
<dbReference type="AlphaFoldDB" id="A0A1I3ZAV8"/>
<evidence type="ECO:0000259" key="1">
    <source>
        <dbReference type="PROSITE" id="PS51819"/>
    </source>
</evidence>
<dbReference type="SUPFAM" id="SSF54593">
    <property type="entry name" value="Glyoxalase/Bleomycin resistance protein/Dihydroxybiphenyl dioxygenase"/>
    <property type="match status" value="1"/>
</dbReference>
<keyword evidence="3" id="KW-1185">Reference proteome</keyword>
<proteinExistence type="predicted"/>
<dbReference type="InterPro" id="IPR029068">
    <property type="entry name" value="Glyas_Bleomycin-R_OHBP_Dase"/>
</dbReference>
<accession>A0A1I3ZAV8</accession>
<dbReference type="PANTHER" id="PTHR35006">
    <property type="entry name" value="GLYOXALASE FAMILY PROTEIN (AFU_ORTHOLOGUE AFUA_5G14830)"/>
    <property type="match status" value="1"/>
</dbReference>
<dbReference type="InterPro" id="IPR037523">
    <property type="entry name" value="VOC_core"/>
</dbReference>
<dbReference type="Proteomes" id="UP000199473">
    <property type="component" value="Unassembled WGS sequence"/>
</dbReference>
<evidence type="ECO:0000313" key="3">
    <source>
        <dbReference type="Proteomes" id="UP000199473"/>
    </source>
</evidence>
<dbReference type="PANTHER" id="PTHR35006:SF4">
    <property type="entry name" value="BLR7706 PROTEIN"/>
    <property type="match status" value="1"/>
</dbReference>
<gene>
    <name evidence="2" type="ORF">SAMN02745775_102363</name>
</gene>
<dbReference type="Pfam" id="PF00903">
    <property type="entry name" value="Glyoxalase"/>
    <property type="match status" value="1"/>
</dbReference>
<organism evidence="2 3">
    <name type="scientific">Falsiroseomonas stagni DSM 19981</name>
    <dbReference type="NCBI Taxonomy" id="1123062"/>
    <lineage>
        <taxon>Bacteria</taxon>
        <taxon>Pseudomonadati</taxon>
        <taxon>Pseudomonadota</taxon>
        <taxon>Alphaproteobacteria</taxon>
        <taxon>Acetobacterales</taxon>
        <taxon>Roseomonadaceae</taxon>
        <taxon>Falsiroseomonas</taxon>
    </lineage>
</organism>
<dbReference type="PROSITE" id="PS51819">
    <property type="entry name" value="VOC"/>
    <property type="match status" value="1"/>
</dbReference>
<dbReference type="InterPro" id="IPR004360">
    <property type="entry name" value="Glyas_Fos-R_dOase_dom"/>
</dbReference>
<protein>
    <submittedName>
        <fullName evidence="2">Predicted lactoylglutathione lyase</fullName>
    </submittedName>
</protein>
<feature type="domain" description="VOC" evidence="1">
    <location>
        <begin position="1"/>
        <end position="121"/>
    </location>
</feature>
<dbReference type="GO" id="GO:0016829">
    <property type="term" value="F:lyase activity"/>
    <property type="evidence" value="ECO:0007669"/>
    <property type="project" value="UniProtKB-KW"/>
</dbReference>
<evidence type="ECO:0000313" key="2">
    <source>
        <dbReference type="EMBL" id="SFK41308.1"/>
    </source>
</evidence>
<name>A0A1I3ZAV8_9PROT</name>
<dbReference type="Gene3D" id="3.10.180.10">
    <property type="entry name" value="2,3-Dihydroxybiphenyl 1,2-Dioxygenase, domain 1"/>
    <property type="match status" value="1"/>
</dbReference>
<dbReference type="RefSeq" id="WP_217648662.1">
    <property type="nucleotide sequence ID" value="NZ_FOSQ01000002.1"/>
</dbReference>
<dbReference type="STRING" id="1123062.SAMN02745775_102363"/>
<dbReference type="EMBL" id="FOSQ01000002">
    <property type="protein sequence ID" value="SFK41308.1"/>
    <property type="molecule type" value="Genomic_DNA"/>
</dbReference>
<keyword evidence="2" id="KW-0456">Lyase</keyword>
<dbReference type="CDD" id="cd07262">
    <property type="entry name" value="VOC_like"/>
    <property type="match status" value="1"/>
</dbReference>